<feature type="domain" description="Polymerase beta nucleotidyltransferase" evidence="1">
    <location>
        <begin position="20"/>
        <end position="95"/>
    </location>
</feature>
<reference evidence="2 3" key="1">
    <citation type="journal article" date="2020" name="Microorganisms">
        <title>Osmotic Adaptation and Compatible Solute Biosynthesis of Phototrophic Bacteria as Revealed from Genome Analyses.</title>
        <authorList>
            <person name="Imhoff J.F."/>
            <person name="Rahn T."/>
            <person name="Kunzel S."/>
            <person name="Keller A."/>
            <person name="Neulinger S.C."/>
        </authorList>
    </citation>
    <scope>NUCLEOTIDE SEQUENCE [LARGE SCALE GENOMIC DNA]</scope>
    <source>
        <strain evidence="2 3">DSM 15116</strain>
    </source>
</reference>
<gene>
    <name evidence="2" type="ORF">CKO13_05285</name>
</gene>
<dbReference type="EMBL" id="NRSH01000043">
    <property type="protein sequence ID" value="MBK1726444.1"/>
    <property type="molecule type" value="Genomic_DNA"/>
</dbReference>
<dbReference type="SUPFAM" id="SSF81301">
    <property type="entry name" value="Nucleotidyltransferase"/>
    <property type="match status" value="1"/>
</dbReference>
<dbReference type="CDD" id="cd05403">
    <property type="entry name" value="NT_KNTase_like"/>
    <property type="match status" value="1"/>
</dbReference>
<proteinExistence type="predicted"/>
<sequence length="119" mass="13539">MDIARLRAALEPHARTYGWRLVVLFGSVARSGTGRDLDLAVLPAAVPDLMTQGRWSRRLEEAAGYPVDLLVLHDGTSPLVRFQAFRDGVCLYEAEPRLFEREQDRAFFLHADAQLFLRR</sequence>
<dbReference type="InterPro" id="IPR043519">
    <property type="entry name" value="NT_sf"/>
</dbReference>
<dbReference type="PANTHER" id="PTHR43852:SF3">
    <property type="entry name" value="NUCLEOTIDYLTRANSFERASE"/>
    <property type="match status" value="1"/>
</dbReference>
<dbReference type="InterPro" id="IPR041633">
    <property type="entry name" value="Polbeta"/>
</dbReference>
<dbReference type="PANTHER" id="PTHR43852">
    <property type="entry name" value="NUCLEOTIDYLTRANSFERASE"/>
    <property type="match status" value="1"/>
</dbReference>
<dbReference type="Proteomes" id="UP000738126">
    <property type="component" value="Unassembled WGS sequence"/>
</dbReference>
<keyword evidence="3" id="KW-1185">Reference proteome</keyword>
<evidence type="ECO:0000313" key="3">
    <source>
        <dbReference type="Proteomes" id="UP000738126"/>
    </source>
</evidence>
<accession>A0ABS1E835</accession>
<organism evidence="2 3">
    <name type="scientific">Halorhodospira neutriphila</name>
    <dbReference type="NCBI Taxonomy" id="168379"/>
    <lineage>
        <taxon>Bacteria</taxon>
        <taxon>Pseudomonadati</taxon>
        <taxon>Pseudomonadota</taxon>
        <taxon>Gammaproteobacteria</taxon>
        <taxon>Chromatiales</taxon>
        <taxon>Ectothiorhodospiraceae</taxon>
        <taxon>Halorhodospira</taxon>
    </lineage>
</organism>
<dbReference type="Pfam" id="PF18765">
    <property type="entry name" value="Polbeta"/>
    <property type="match status" value="1"/>
</dbReference>
<protein>
    <recommendedName>
        <fullName evidence="1">Polymerase beta nucleotidyltransferase domain-containing protein</fullName>
    </recommendedName>
</protein>
<comment type="caution">
    <text evidence="2">The sequence shown here is derived from an EMBL/GenBank/DDBJ whole genome shotgun (WGS) entry which is preliminary data.</text>
</comment>
<name>A0ABS1E835_9GAMM</name>
<evidence type="ECO:0000259" key="1">
    <source>
        <dbReference type="Pfam" id="PF18765"/>
    </source>
</evidence>
<evidence type="ECO:0000313" key="2">
    <source>
        <dbReference type="EMBL" id="MBK1726444.1"/>
    </source>
</evidence>
<dbReference type="InterPro" id="IPR052930">
    <property type="entry name" value="TA_antitoxin_MntA"/>
</dbReference>
<dbReference type="Gene3D" id="3.30.460.10">
    <property type="entry name" value="Beta Polymerase, domain 2"/>
    <property type="match status" value="1"/>
</dbReference>